<organism evidence="1">
    <name type="scientific">Arundo donax</name>
    <name type="common">Giant reed</name>
    <name type="synonym">Donax arundinaceus</name>
    <dbReference type="NCBI Taxonomy" id="35708"/>
    <lineage>
        <taxon>Eukaryota</taxon>
        <taxon>Viridiplantae</taxon>
        <taxon>Streptophyta</taxon>
        <taxon>Embryophyta</taxon>
        <taxon>Tracheophyta</taxon>
        <taxon>Spermatophyta</taxon>
        <taxon>Magnoliopsida</taxon>
        <taxon>Liliopsida</taxon>
        <taxon>Poales</taxon>
        <taxon>Poaceae</taxon>
        <taxon>PACMAD clade</taxon>
        <taxon>Arundinoideae</taxon>
        <taxon>Arundineae</taxon>
        <taxon>Arundo</taxon>
    </lineage>
</organism>
<evidence type="ECO:0000313" key="1">
    <source>
        <dbReference type="EMBL" id="JAD85873.1"/>
    </source>
</evidence>
<protein>
    <submittedName>
        <fullName evidence="1">Uncharacterized protein</fullName>
    </submittedName>
</protein>
<reference evidence="1" key="1">
    <citation type="submission" date="2014-09" db="EMBL/GenBank/DDBJ databases">
        <authorList>
            <person name="Magalhaes I.L.F."/>
            <person name="Oliveira U."/>
            <person name="Santos F.R."/>
            <person name="Vidigal T.H.D.A."/>
            <person name="Brescovit A.D."/>
            <person name="Santos A.J."/>
        </authorList>
    </citation>
    <scope>NUCLEOTIDE SEQUENCE</scope>
    <source>
        <tissue evidence="1">Shoot tissue taken approximately 20 cm above the soil surface</tissue>
    </source>
</reference>
<proteinExistence type="predicted"/>
<dbReference type="AlphaFoldDB" id="A0A0A9DGQ7"/>
<dbReference type="EMBL" id="GBRH01212022">
    <property type="protein sequence ID" value="JAD85873.1"/>
    <property type="molecule type" value="Transcribed_RNA"/>
</dbReference>
<name>A0A0A9DGQ7_ARUDO</name>
<reference evidence="1" key="2">
    <citation type="journal article" date="2015" name="Data Brief">
        <title>Shoot transcriptome of the giant reed, Arundo donax.</title>
        <authorList>
            <person name="Barrero R.A."/>
            <person name="Guerrero F.D."/>
            <person name="Moolhuijzen P."/>
            <person name="Goolsby J.A."/>
            <person name="Tidwell J."/>
            <person name="Bellgard S.E."/>
            <person name="Bellgard M.I."/>
        </authorList>
    </citation>
    <scope>NUCLEOTIDE SEQUENCE</scope>
    <source>
        <tissue evidence="1">Shoot tissue taken approximately 20 cm above the soil surface</tissue>
    </source>
</reference>
<sequence length="105" mass="11980">MTLHHYIAEQLLHSPTPGLLTPFPFLGCTLVDIHSAHPVSWYNSLAFVCLAANALCLWCQRDHSTTVPACRSFESLLETYIKHMFLSCRIGLQFYHSKVLEVNYL</sequence>
<accession>A0A0A9DGQ7</accession>